<accession>A0A5A7MZB9</accession>
<feature type="region of interest" description="Disordered" evidence="1">
    <location>
        <begin position="56"/>
        <end position="81"/>
    </location>
</feature>
<dbReference type="InterPro" id="IPR011197">
    <property type="entry name" value="UCP012318"/>
</dbReference>
<sequence>MTGSKVTASAGENLSSLGAAALWVLITSDAKKKAENSRTAARLWQSGALEGAIENCPPDRPARPAAPQLLSPGQMPRRRKGGSVQTRIALLHAVAHIELNAIDLAWDLVARFGVGMPRDFLDDWVQVADDEARHFMMIADRLTDLGAHYGDLPAHDGLWEASQATAKDLGARLAVVPMVLEARGLDVTPSMINRLKAMGDSQSADALSVIYADEVGHVAAGQKWFQWLCARDGKDPQRHFQTQVTNYFRGALKPPFNTEARSKAGLPRDFYEPLAQKCP</sequence>
<comment type="caution">
    <text evidence="2">The sequence shown here is derived from an EMBL/GenBank/DDBJ whole genome shotgun (WGS) entry which is preliminary data.</text>
</comment>
<dbReference type="PANTHER" id="PTHR42782:SF4">
    <property type="entry name" value="DUF455 DOMAIN-CONTAINING PROTEIN"/>
    <property type="match status" value="1"/>
</dbReference>
<evidence type="ECO:0000313" key="5">
    <source>
        <dbReference type="Proteomes" id="UP000325187"/>
    </source>
</evidence>
<protein>
    <submittedName>
        <fullName evidence="2">Rhamnosyltransferase</fullName>
    </submittedName>
</protein>
<reference evidence="4 5" key="1">
    <citation type="submission" date="2019-09" db="EMBL/GenBank/DDBJ databases">
        <title>NBRP : Genome information of microbial organism related human and environment.</title>
        <authorList>
            <person name="Hattori M."/>
            <person name="Oshima K."/>
            <person name="Inaba H."/>
            <person name="Suda W."/>
            <person name="Sakamoto M."/>
            <person name="Iino T."/>
            <person name="Kitahara M."/>
            <person name="Oshida Y."/>
            <person name="Iida T."/>
            <person name="Kudo T."/>
            <person name="Itoh T."/>
            <person name="Ohkuma M."/>
        </authorList>
    </citation>
    <scope>NUCLEOTIDE SEQUENCE [LARGE SCALE GENOMIC DNA]</scope>
    <source>
        <strain evidence="2 4">Hi-2</strain>
        <strain evidence="3 5">Mie-1</strain>
    </source>
</reference>
<evidence type="ECO:0000313" key="2">
    <source>
        <dbReference type="EMBL" id="GEQ96867.1"/>
    </source>
</evidence>
<dbReference type="EMBL" id="BKCL01000001">
    <property type="protein sequence ID" value="GEQ96867.1"/>
    <property type="molecule type" value="Genomic_DNA"/>
</dbReference>
<dbReference type="Proteomes" id="UP000325187">
    <property type="component" value="Unassembled WGS sequence"/>
</dbReference>
<dbReference type="EMBL" id="BKCM01000008">
    <property type="protein sequence ID" value="GER01137.1"/>
    <property type="molecule type" value="Genomic_DNA"/>
</dbReference>
<organism evidence="2 4">
    <name type="scientific">Iodidimonas gelatinilytica</name>
    <dbReference type="NCBI Taxonomy" id="1236966"/>
    <lineage>
        <taxon>Bacteria</taxon>
        <taxon>Pseudomonadati</taxon>
        <taxon>Pseudomonadota</taxon>
        <taxon>Alphaproteobacteria</taxon>
        <taxon>Iodidimonadales</taxon>
        <taxon>Iodidimonadaceae</taxon>
        <taxon>Iodidimonas</taxon>
    </lineage>
</organism>
<evidence type="ECO:0000313" key="3">
    <source>
        <dbReference type="EMBL" id="GER01137.1"/>
    </source>
</evidence>
<dbReference type="SUPFAM" id="SSF47240">
    <property type="entry name" value="Ferritin-like"/>
    <property type="match status" value="1"/>
</dbReference>
<keyword evidence="5" id="KW-1185">Reference proteome</keyword>
<dbReference type="InterPro" id="IPR007402">
    <property type="entry name" value="DUF455"/>
</dbReference>
<evidence type="ECO:0000256" key="1">
    <source>
        <dbReference type="SAM" id="MobiDB-lite"/>
    </source>
</evidence>
<dbReference type="RefSeq" id="WP_149999448.1">
    <property type="nucleotide sequence ID" value="NZ_BKCL01000001.1"/>
</dbReference>
<gene>
    <name evidence="2" type="ORF">JCM17844_05040</name>
    <name evidence="3" type="ORF">JCM17845_17600</name>
</gene>
<dbReference type="InterPro" id="IPR009078">
    <property type="entry name" value="Ferritin-like_SF"/>
</dbReference>
<accession>A0A5A7MLQ5</accession>
<name>A0A5A7MLQ5_9PROT</name>
<proteinExistence type="predicted"/>
<dbReference type="PIRSF" id="PIRSF012318">
    <property type="entry name" value="UCP012318"/>
    <property type="match status" value="1"/>
</dbReference>
<dbReference type="CDD" id="cd00657">
    <property type="entry name" value="Ferritin_like"/>
    <property type="match status" value="1"/>
</dbReference>
<dbReference type="GO" id="GO:0016740">
    <property type="term" value="F:transferase activity"/>
    <property type="evidence" value="ECO:0007669"/>
    <property type="project" value="UniProtKB-KW"/>
</dbReference>
<dbReference type="Pfam" id="PF04305">
    <property type="entry name" value="DUF455"/>
    <property type="match status" value="1"/>
</dbReference>
<dbReference type="AlphaFoldDB" id="A0A5A7MLQ5"/>
<keyword evidence="2" id="KW-0808">Transferase</keyword>
<dbReference type="PANTHER" id="PTHR42782">
    <property type="entry name" value="SI:CH73-314G15.3"/>
    <property type="match status" value="1"/>
</dbReference>
<dbReference type="Proteomes" id="UP000322084">
    <property type="component" value="Unassembled WGS sequence"/>
</dbReference>
<evidence type="ECO:0000313" key="4">
    <source>
        <dbReference type="Proteomes" id="UP000322084"/>
    </source>
</evidence>